<gene>
    <name evidence="2" type="ORF">METZ01_LOCUS456884</name>
</gene>
<name>A0A383A8U1_9ZZZZ</name>
<evidence type="ECO:0000313" key="2">
    <source>
        <dbReference type="EMBL" id="SVE04030.1"/>
    </source>
</evidence>
<reference evidence="2" key="1">
    <citation type="submission" date="2018-05" db="EMBL/GenBank/DDBJ databases">
        <authorList>
            <person name="Lanie J.A."/>
            <person name="Ng W.-L."/>
            <person name="Kazmierczak K.M."/>
            <person name="Andrzejewski T.M."/>
            <person name="Davidsen T.M."/>
            <person name="Wayne K.J."/>
            <person name="Tettelin H."/>
            <person name="Glass J.I."/>
            <person name="Rusch D."/>
            <person name="Podicherti R."/>
            <person name="Tsui H.-C.T."/>
            <person name="Winkler M.E."/>
        </authorList>
    </citation>
    <scope>NUCLEOTIDE SEQUENCE</scope>
</reference>
<dbReference type="AlphaFoldDB" id="A0A383A8U1"/>
<organism evidence="2">
    <name type="scientific">marine metagenome</name>
    <dbReference type="NCBI Taxonomy" id="408172"/>
    <lineage>
        <taxon>unclassified sequences</taxon>
        <taxon>metagenomes</taxon>
        <taxon>ecological metagenomes</taxon>
    </lineage>
</organism>
<feature type="non-terminal residue" evidence="2">
    <location>
        <position position="169"/>
    </location>
</feature>
<dbReference type="Pfam" id="PF08126">
    <property type="entry name" value="Propeptide_C25"/>
    <property type="match status" value="1"/>
</dbReference>
<dbReference type="EMBL" id="UINC01190061">
    <property type="protein sequence ID" value="SVE04030.1"/>
    <property type="molecule type" value="Genomic_DNA"/>
</dbReference>
<dbReference type="GO" id="GO:0004197">
    <property type="term" value="F:cysteine-type endopeptidase activity"/>
    <property type="evidence" value="ECO:0007669"/>
    <property type="project" value="InterPro"/>
</dbReference>
<evidence type="ECO:0000259" key="1">
    <source>
        <dbReference type="Pfam" id="PF08126"/>
    </source>
</evidence>
<dbReference type="Gene3D" id="2.60.40.3800">
    <property type="match status" value="1"/>
</dbReference>
<dbReference type="InterPro" id="IPR012600">
    <property type="entry name" value="Propeptide_C25"/>
</dbReference>
<protein>
    <recommendedName>
        <fullName evidence="1">Gingipain propeptide domain-containing protein</fullName>
    </recommendedName>
</protein>
<proteinExistence type="predicted"/>
<sequence>MKRKIWIGIIYMVTLSSLFAYKNKFSFGTSSGVEKIGLSHTPEFSDVNGGYTRLARMGDGHTTEAGMPELPQYTTYYQLDPSKTYDFQFEVLESYTIEDITILPHQGMEKWEVDVVSIINEAIYDSYEPVPAQNMVVSDRSQGRGIEFVSIHVIPYTYYPKYNRLEVYT</sequence>
<dbReference type="InterPro" id="IPR038490">
    <property type="entry name" value="Gingipain_propep_sf"/>
</dbReference>
<accession>A0A383A8U1</accession>
<feature type="domain" description="Gingipain propeptide" evidence="1">
    <location>
        <begin position="60"/>
        <end position="169"/>
    </location>
</feature>